<dbReference type="AlphaFoldDB" id="A0AA88XCD4"/>
<keyword evidence="2" id="KW-1185">Reference proteome</keyword>
<gene>
    <name evidence="1" type="ORF">FSP39_001740</name>
</gene>
<name>A0AA88XCD4_PINIB</name>
<protein>
    <submittedName>
        <fullName evidence="1">Uncharacterized protein</fullName>
    </submittedName>
</protein>
<proteinExistence type="predicted"/>
<organism evidence="1 2">
    <name type="scientific">Pinctada imbricata</name>
    <name type="common">Atlantic pearl-oyster</name>
    <name type="synonym">Pinctada martensii</name>
    <dbReference type="NCBI Taxonomy" id="66713"/>
    <lineage>
        <taxon>Eukaryota</taxon>
        <taxon>Metazoa</taxon>
        <taxon>Spiralia</taxon>
        <taxon>Lophotrochozoa</taxon>
        <taxon>Mollusca</taxon>
        <taxon>Bivalvia</taxon>
        <taxon>Autobranchia</taxon>
        <taxon>Pteriomorphia</taxon>
        <taxon>Pterioida</taxon>
        <taxon>Pterioidea</taxon>
        <taxon>Pteriidae</taxon>
        <taxon>Pinctada</taxon>
    </lineage>
</organism>
<reference evidence="1" key="1">
    <citation type="submission" date="2019-08" db="EMBL/GenBank/DDBJ databases">
        <title>The improved chromosome-level genome for the pearl oyster Pinctada fucata martensii using PacBio sequencing and Hi-C.</title>
        <authorList>
            <person name="Zheng Z."/>
        </authorList>
    </citation>
    <scope>NUCLEOTIDE SEQUENCE</scope>
    <source>
        <strain evidence="1">ZZ-2019</strain>
        <tissue evidence="1">Adductor muscle</tissue>
    </source>
</reference>
<dbReference type="EMBL" id="VSWD01000055">
    <property type="protein sequence ID" value="KAK3082564.1"/>
    <property type="molecule type" value="Genomic_DNA"/>
</dbReference>
<accession>A0AA88XCD4</accession>
<comment type="caution">
    <text evidence="1">The sequence shown here is derived from an EMBL/GenBank/DDBJ whole genome shotgun (WGS) entry which is preliminary data.</text>
</comment>
<sequence length="94" mass="10711">MQDRFTDLDSRAATGLLLVPAAMSQMPTREELSFFMSDLPSPDSLDAELIQWFATWSNTSDEKPATISEALQKCDPLFFSNIHVMLQMCYFPRD</sequence>
<dbReference type="Proteomes" id="UP001186944">
    <property type="component" value="Unassembled WGS sequence"/>
</dbReference>
<evidence type="ECO:0000313" key="2">
    <source>
        <dbReference type="Proteomes" id="UP001186944"/>
    </source>
</evidence>
<evidence type="ECO:0000313" key="1">
    <source>
        <dbReference type="EMBL" id="KAK3082564.1"/>
    </source>
</evidence>